<evidence type="ECO:0000313" key="4">
    <source>
        <dbReference type="Proteomes" id="UP000707451"/>
    </source>
</evidence>
<feature type="region of interest" description="Disordered" evidence="2">
    <location>
        <begin position="42"/>
        <end position="65"/>
    </location>
</feature>
<keyword evidence="4" id="KW-1185">Reference proteome</keyword>
<dbReference type="GO" id="GO:0016491">
    <property type="term" value="F:oxidoreductase activity"/>
    <property type="evidence" value="ECO:0007669"/>
    <property type="project" value="UniProtKB-KW"/>
</dbReference>
<reference evidence="3" key="1">
    <citation type="submission" date="2021-06" db="EMBL/GenBank/DDBJ databases">
        <title>Genome Sequence of Mortierella hyaline Strain SCG-10, a Cold-Adapted, Nitrate-Reducing Fungus Isolated from Soil in Minnesota, USA.</title>
        <authorList>
            <person name="Aldossari N."/>
        </authorList>
    </citation>
    <scope>NUCLEOTIDE SEQUENCE</scope>
    <source>
        <strain evidence="3">SCG-10</strain>
    </source>
</reference>
<accession>A0A9P7XZ73</accession>
<proteinExistence type="predicted"/>
<dbReference type="Proteomes" id="UP000707451">
    <property type="component" value="Unassembled WGS sequence"/>
</dbReference>
<evidence type="ECO:0000256" key="2">
    <source>
        <dbReference type="SAM" id="MobiDB-lite"/>
    </source>
</evidence>
<feature type="region of interest" description="Disordered" evidence="2">
    <location>
        <begin position="126"/>
        <end position="148"/>
    </location>
</feature>
<evidence type="ECO:0000256" key="1">
    <source>
        <dbReference type="ARBA" id="ARBA00023002"/>
    </source>
</evidence>
<dbReference type="InterPro" id="IPR036249">
    <property type="entry name" value="Thioredoxin-like_sf"/>
</dbReference>
<keyword evidence="1" id="KW-0560">Oxidoreductase</keyword>
<dbReference type="InterPro" id="IPR038220">
    <property type="entry name" value="PHOX_C_sf"/>
</dbReference>
<comment type="caution">
    <text evidence="3">The sequence shown here is derived from an EMBL/GenBank/DDBJ whole genome shotgun (WGS) entry which is preliminary data.</text>
</comment>
<dbReference type="Gene3D" id="3.40.30.20">
    <property type="match status" value="1"/>
</dbReference>
<dbReference type="AlphaFoldDB" id="A0A9P7XZ73"/>
<feature type="compositionally biased region" description="Low complexity" evidence="2">
    <location>
        <begin position="128"/>
        <end position="143"/>
    </location>
</feature>
<dbReference type="SUPFAM" id="SSF52833">
    <property type="entry name" value="Thioredoxin-like"/>
    <property type="match status" value="1"/>
</dbReference>
<gene>
    <name evidence="3" type="ORF">KI688_009152</name>
</gene>
<evidence type="ECO:0000313" key="3">
    <source>
        <dbReference type="EMBL" id="KAG9069827.1"/>
    </source>
</evidence>
<organism evidence="3 4">
    <name type="scientific">Linnemannia hyalina</name>
    <dbReference type="NCBI Taxonomy" id="64524"/>
    <lineage>
        <taxon>Eukaryota</taxon>
        <taxon>Fungi</taxon>
        <taxon>Fungi incertae sedis</taxon>
        <taxon>Mucoromycota</taxon>
        <taxon>Mortierellomycotina</taxon>
        <taxon>Mortierellomycetes</taxon>
        <taxon>Mortierellales</taxon>
        <taxon>Mortierellaceae</taxon>
        <taxon>Linnemannia</taxon>
    </lineage>
</organism>
<name>A0A9P7XZ73_9FUNG</name>
<protein>
    <submittedName>
        <fullName evidence="3">Uncharacterized protein</fullName>
    </submittedName>
</protein>
<dbReference type="OrthoDB" id="2690153at2759"/>
<dbReference type="EMBL" id="JAHRHY010000004">
    <property type="protein sequence ID" value="KAG9069827.1"/>
    <property type="molecule type" value="Genomic_DNA"/>
</dbReference>
<sequence>MKVLGLRYHENSINKSHKSHPYPPTGPASIGQRAPDDIIVPFAPAPADTSLPRSESLAELEDEGTNQQSKDVRLYDILAFPGVFQILVFAADRLVAEKDLDARLGKDIEHYQRVWSSRWPGLRGVLDSNSSSSSSSSSEAMMSKKNKSTPQFMVHVISSATFSESDNHGTATAMADRTEGYGKIYIDPEGGRLHEWFGFTGLSSTPPTKKSASLVQGGGIVVLRPDTHIAFRVSGVGSPAWADVDEYFTSLMTAS</sequence>